<dbReference type="EMBL" id="JBJQOH010000005">
    <property type="protein sequence ID" value="KAL3686410.1"/>
    <property type="molecule type" value="Genomic_DNA"/>
</dbReference>
<dbReference type="PANTHER" id="PTHR33116">
    <property type="entry name" value="REVERSE TRANSCRIPTASE ZINC-BINDING DOMAIN-CONTAINING PROTEIN-RELATED-RELATED"/>
    <property type="match status" value="1"/>
</dbReference>
<name>A0ABD3H7R8_9MARC</name>
<evidence type="ECO:0008006" key="3">
    <source>
        <dbReference type="Google" id="ProtNLM"/>
    </source>
</evidence>
<accession>A0ABD3H7R8</accession>
<keyword evidence="2" id="KW-1185">Reference proteome</keyword>
<gene>
    <name evidence="1" type="ORF">R1sor_008984</name>
</gene>
<protein>
    <recommendedName>
        <fullName evidence="3">Reverse transcriptase domain-containing protein</fullName>
    </recommendedName>
</protein>
<proteinExistence type="predicted"/>
<comment type="caution">
    <text evidence="1">The sequence shown here is derived from an EMBL/GenBank/DDBJ whole genome shotgun (WGS) entry which is preliminary data.</text>
</comment>
<dbReference type="PANTHER" id="PTHR33116:SF78">
    <property type="entry name" value="OS12G0587133 PROTEIN"/>
    <property type="match status" value="1"/>
</dbReference>
<reference evidence="1 2" key="1">
    <citation type="submission" date="2024-09" db="EMBL/GenBank/DDBJ databases">
        <title>Chromosome-scale assembly of Riccia sorocarpa.</title>
        <authorList>
            <person name="Paukszto L."/>
        </authorList>
    </citation>
    <scope>NUCLEOTIDE SEQUENCE [LARGE SCALE GENOMIC DNA]</scope>
    <source>
        <strain evidence="1">LP-2024</strain>
        <tissue evidence="1">Aerial parts of the thallus</tissue>
    </source>
</reference>
<organism evidence="1 2">
    <name type="scientific">Riccia sorocarpa</name>
    <dbReference type="NCBI Taxonomy" id="122646"/>
    <lineage>
        <taxon>Eukaryota</taxon>
        <taxon>Viridiplantae</taxon>
        <taxon>Streptophyta</taxon>
        <taxon>Embryophyta</taxon>
        <taxon>Marchantiophyta</taxon>
        <taxon>Marchantiopsida</taxon>
        <taxon>Marchantiidae</taxon>
        <taxon>Marchantiales</taxon>
        <taxon>Ricciaceae</taxon>
        <taxon>Riccia</taxon>
    </lineage>
</organism>
<evidence type="ECO:0000313" key="1">
    <source>
        <dbReference type="EMBL" id="KAL3686410.1"/>
    </source>
</evidence>
<dbReference type="AlphaFoldDB" id="A0ABD3H7R8"/>
<dbReference type="Proteomes" id="UP001633002">
    <property type="component" value="Unassembled WGS sequence"/>
</dbReference>
<sequence length="258" mass="29063">MLQGVVDCQQTGFVSVRNIVENVLNLCLAQEWALTSNHHVIFVKLDFLKAYDRVSHTYLWATLTKLGMDAGRRRCYRIKGLNIDGKTTMLHQLYVDDTEISVTMEESQFHRLKEIIEVFETISGVTLNLAKSLIMPLAPTNIPAWERDTGCKIATPGIHFTYLGVLASSPMDEAAIAKAIVSKIEKRLAHWSNRLLSWPAKTLLLKHVLSATPLYQLMSVGLANDGIEALEKLCRQFIWGWSETGDPKKALIAWERIA</sequence>
<evidence type="ECO:0000313" key="2">
    <source>
        <dbReference type="Proteomes" id="UP001633002"/>
    </source>
</evidence>